<sequence>MLSEADLRYPVRLTERVELPLVASHLQDLLRDPLLRREAGRETARDCIQLRSPNLFLQWRVSKWKR</sequence>
<keyword evidence="2" id="KW-1185">Reference proteome</keyword>
<dbReference type="AlphaFoldDB" id="A0A2G8JR22"/>
<evidence type="ECO:0000313" key="1">
    <source>
        <dbReference type="EMBL" id="PIK38160.1"/>
    </source>
</evidence>
<evidence type="ECO:0000313" key="2">
    <source>
        <dbReference type="Proteomes" id="UP000230750"/>
    </source>
</evidence>
<gene>
    <name evidence="1" type="ORF">BSL78_24995</name>
</gene>
<dbReference type="EMBL" id="MRZV01001395">
    <property type="protein sequence ID" value="PIK38160.1"/>
    <property type="molecule type" value="Genomic_DNA"/>
</dbReference>
<reference evidence="1 2" key="1">
    <citation type="journal article" date="2017" name="PLoS Biol.">
        <title>The sea cucumber genome provides insights into morphological evolution and visceral regeneration.</title>
        <authorList>
            <person name="Zhang X."/>
            <person name="Sun L."/>
            <person name="Yuan J."/>
            <person name="Sun Y."/>
            <person name="Gao Y."/>
            <person name="Zhang L."/>
            <person name="Li S."/>
            <person name="Dai H."/>
            <person name="Hamel J.F."/>
            <person name="Liu C."/>
            <person name="Yu Y."/>
            <person name="Liu S."/>
            <person name="Lin W."/>
            <person name="Guo K."/>
            <person name="Jin S."/>
            <person name="Xu P."/>
            <person name="Storey K.B."/>
            <person name="Huan P."/>
            <person name="Zhang T."/>
            <person name="Zhou Y."/>
            <person name="Zhang J."/>
            <person name="Lin C."/>
            <person name="Li X."/>
            <person name="Xing L."/>
            <person name="Huo D."/>
            <person name="Sun M."/>
            <person name="Wang L."/>
            <person name="Mercier A."/>
            <person name="Li F."/>
            <person name="Yang H."/>
            <person name="Xiang J."/>
        </authorList>
    </citation>
    <scope>NUCLEOTIDE SEQUENCE [LARGE SCALE GENOMIC DNA]</scope>
    <source>
        <strain evidence="1">Shaxun</strain>
        <tissue evidence="1">Muscle</tissue>
    </source>
</reference>
<proteinExistence type="predicted"/>
<comment type="caution">
    <text evidence="1">The sequence shown here is derived from an EMBL/GenBank/DDBJ whole genome shotgun (WGS) entry which is preliminary data.</text>
</comment>
<dbReference type="Proteomes" id="UP000230750">
    <property type="component" value="Unassembled WGS sequence"/>
</dbReference>
<accession>A0A2G8JR22</accession>
<name>A0A2G8JR22_STIJA</name>
<organism evidence="1 2">
    <name type="scientific">Stichopus japonicus</name>
    <name type="common">Sea cucumber</name>
    <dbReference type="NCBI Taxonomy" id="307972"/>
    <lineage>
        <taxon>Eukaryota</taxon>
        <taxon>Metazoa</taxon>
        <taxon>Echinodermata</taxon>
        <taxon>Eleutherozoa</taxon>
        <taxon>Echinozoa</taxon>
        <taxon>Holothuroidea</taxon>
        <taxon>Aspidochirotacea</taxon>
        <taxon>Aspidochirotida</taxon>
        <taxon>Stichopodidae</taxon>
        <taxon>Apostichopus</taxon>
    </lineage>
</organism>
<protein>
    <submittedName>
        <fullName evidence="1">Uncharacterized protein</fullName>
    </submittedName>
</protein>